<feature type="chain" id="PRO_5007282183" evidence="3">
    <location>
        <begin position="28"/>
        <end position="257"/>
    </location>
</feature>
<evidence type="ECO:0000313" key="5">
    <source>
        <dbReference type="EMBL" id="CZF82741.1"/>
    </source>
</evidence>
<dbReference type="Pfam" id="PF00497">
    <property type="entry name" value="SBP_bac_3"/>
    <property type="match status" value="1"/>
</dbReference>
<dbReference type="STRING" id="1796497.GCE9029_03408"/>
<feature type="signal peptide" evidence="3">
    <location>
        <begin position="1"/>
        <end position="27"/>
    </location>
</feature>
<dbReference type="PANTHER" id="PTHR35936">
    <property type="entry name" value="MEMBRANE-BOUND LYTIC MUREIN TRANSGLYCOSYLASE F"/>
    <property type="match status" value="1"/>
</dbReference>
<dbReference type="EMBL" id="FIZX01000002">
    <property type="protein sequence ID" value="CZF82741.1"/>
    <property type="molecule type" value="Genomic_DNA"/>
</dbReference>
<sequence>MTSLFARKLACVFAFTLAAFIALPSTANTHGEKEIILVSEAWEDATEKDGSGLYFEIMRRVFEPLGYSIKTITTTYSRSIYLVQTKRMDAFLGSYIDEQEQVLYPYWHFDAEQVSAVYKASVIPAWKGEETLENRTVGWVKGYDYNDYIDTKFTIHEVKSRRQGLSMVYSDRLDVLLDAREELVEEFELGYLNRDEFEMANIMDLKLYPGFADTEKGQELRRIYDERFEELLNKGEIKRLYDEYEWEYFPFAVSSTP</sequence>
<protein>
    <submittedName>
        <fullName evidence="5">Bacterial extracellular solute-binding proteins, family 3</fullName>
    </submittedName>
</protein>
<feature type="domain" description="Solute-binding protein family 3/N-terminal" evidence="4">
    <location>
        <begin position="33"/>
        <end position="247"/>
    </location>
</feature>
<dbReference type="SUPFAM" id="SSF53850">
    <property type="entry name" value="Periplasmic binding protein-like II"/>
    <property type="match status" value="1"/>
</dbReference>
<dbReference type="AlphaFoldDB" id="A0A128F8X9"/>
<comment type="similarity">
    <text evidence="1">Belongs to the bacterial solute-binding protein 3 family.</text>
</comment>
<evidence type="ECO:0000313" key="6">
    <source>
        <dbReference type="Proteomes" id="UP000071641"/>
    </source>
</evidence>
<dbReference type="PANTHER" id="PTHR35936:SF6">
    <property type="entry name" value="AMINO ACID ABC TRANSPORTER SUBSTRATE-BINDING PAAT FAMILY PROTEIN"/>
    <property type="match status" value="1"/>
</dbReference>
<evidence type="ECO:0000256" key="3">
    <source>
        <dbReference type="SAM" id="SignalP"/>
    </source>
</evidence>
<evidence type="ECO:0000256" key="2">
    <source>
        <dbReference type="ARBA" id="ARBA00022729"/>
    </source>
</evidence>
<keyword evidence="6" id="KW-1185">Reference proteome</keyword>
<dbReference type="InterPro" id="IPR001638">
    <property type="entry name" value="Solute-binding_3/MltF_N"/>
</dbReference>
<accession>A0A128F8X9</accession>
<dbReference type="RefSeq" id="WP_082804369.1">
    <property type="nucleotide sequence ID" value="NZ_FIZX01000002.1"/>
</dbReference>
<keyword evidence="2 3" id="KW-0732">Signal</keyword>
<dbReference type="SMART" id="SM00062">
    <property type="entry name" value="PBPb"/>
    <property type="match status" value="1"/>
</dbReference>
<dbReference type="Proteomes" id="UP000071641">
    <property type="component" value="Unassembled WGS sequence"/>
</dbReference>
<reference evidence="6" key="1">
    <citation type="submission" date="2016-02" db="EMBL/GenBank/DDBJ databases">
        <authorList>
            <person name="Rodrigo-Torres Lidia"/>
            <person name="Arahal R.David."/>
        </authorList>
    </citation>
    <scope>NUCLEOTIDE SEQUENCE [LARGE SCALE GENOMIC DNA]</scope>
    <source>
        <strain evidence="6">CECT 9029</strain>
    </source>
</reference>
<dbReference type="OrthoDB" id="5765098at2"/>
<organism evidence="5 6">
    <name type="scientific">Grimontia celer</name>
    <dbReference type="NCBI Taxonomy" id="1796497"/>
    <lineage>
        <taxon>Bacteria</taxon>
        <taxon>Pseudomonadati</taxon>
        <taxon>Pseudomonadota</taxon>
        <taxon>Gammaproteobacteria</taxon>
        <taxon>Vibrionales</taxon>
        <taxon>Vibrionaceae</taxon>
        <taxon>Grimontia</taxon>
    </lineage>
</organism>
<evidence type="ECO:0000256" key="1">
    <source>
        <dbReference type="ARBA" id="ARBA00010333"/>
    </source>
</evidence>
<gene>
    <name evidence="5" type="ORF">GCE9029_03408</name>
</gene>
<evidence type="ECO:0000259" key="4">
    <source>
        <dbReference type="SMART" id="SM00062"/>
    </source>
</evidence>
<proteinExistence type="inferred from homology"/>
<dbReference type="Gene3D" id="3.40.190.10">
    <property type="entry name" value="Periplasmic binding protein-like II"/>
    <property type="match status" value="2"/>
</dbReference>
<name>A0A128F8X9_9GAMM</name>